<sequence>MAAAVAVNGNASSSDWQDRYYHVDQVLDKPGPRTDPSFLAGDGVKDFLRNKCKILVIGAGGLGCEILANLALSGFKDIHVIDMDTIDISNLNRQFLFRPKDVGKPKALVAAEYIMHRVPGVKVTPYYGKIQDKDDDYYMQFNLVICGLDSVEARRWINATLVNLVDPENPESLKPLIDGGTEGFKGQARVILPTVSSCYECSLDMLNKPTAFPICTIANTPRLPEHCIEWASVLEWPRVHGDKKLDTDDPEHIGWLFSVASARAKEFKIEGVTWSLTQGVVKNIIPAIASTNAIIAASCCNEAFKIATSSAAFLNNYFMLIGTDGVYSYTFEHEKRADCPVCGGESLDITISKEWTVDRLIEMLVEKQDIQIKRPSLASGSKQIYFQAPPQLEEATRPNLEKRVSDLVQDGGDITVTASSLPFIALMFSAFCLQHLAAVLNMPPKADINKAGWEQSDFPILCETCLGDNAFVRMSKQEFGRACGTCARPFTVFRWNPGSGMRYKTTVICQTCAKIKNVCQTCLLDLEYGLPTQVRDTALAVENEAPTSDINREYYAQNMESKLEGSKSLMDSHRASSAGKEMLKQLARTDPYYKRNRPHLCSFYAKGECNRGDECPYRHEMPVQNELSKQNIQDRYHGRDDPVASKILNNYASNMGLTPPEDKTIMSLFLTTLPASATEQSIRTRVIQSLPVIKPTQIKSIVHVEKTRCAFVNFTDRAAAELAASAWAAGLEMDVLLTLALVSETCSACTVPLDQTPSPQSSAPPLAVLRKDFLSLLTLIYTSATKVSLTLHPPEPSYTACLGPLQDIAKNVSALTTCATLFESHGITLAKQVRLAAKDVLQSVLAYARAFSDITQNGEGSSEDYLVRTGAVHDSVEQIRRDLPADNLAAVRTLWGKDREMLEDSLNEVTEMLEDGGEADEEEYDFSDDDEWDELGLGSKKKMSETEFARTKSVRTRPSLSPRCKLSATQIYPLLRLSVLLHKRIHIDLLKKPPKDVSDDILHGSIDALPGCSHTFLLATEELVATLYAPQDVSNLRSSVETLVKEAEAFRPALEAGRFLQSMSSEQETVDELQKKMAEVAVSDAETEDAKKLRETQKWFNTCFHQLSNVSQRVLAGLPTDS</sequence>
<evidence type="ECO:0000313" key="2">
    <source>
        <dbReference type="Proteomes" id="UP001148662"/>
    </source>
</evidence>
<accession>A0ACC1T3S7</accession>
<dbReference type="Proteomes" id="UP001148662">
    <property type="component" value="Unassembled WGS sequence"/>
</dbReference>
<proteinExistence type="predicted"/>
<evidence type="ECO:0000313" key="1">
    <source>
        <dbReference type="EMBL" id="KAJ3552600.1"/>
    </source>
</evidence>
<organism evidence="1 2">
    <name type="scientific">Phlebia brevispora</name>
    <dbReference type="NCBI Taxonomy" id="194682"/>
    <lineage>
        <taxon>Eukaryota</taxon>
        <taxon>Fungi</taxon>
        <taxon>Dikarya</taxon>
        <taxon>Basidiomycota</taxon>
        <taxon>Agaricomycotina</taxon>
        <taxon>Agaricomycetes</taxon>
        <taxon>Polyporales</taxon>
        <taxon>Meruliaceae</taxon>
        <taxon>Phlebia</taxon>
    </lineage>
</organism>
<protein>
    <submittedName>
        <fullName evidence="1">Uncharacterized protein</fullName>
    </submittedName>
</protein>
<dbReference type="EMBL" id="JANHOG010000641">
    <property type="protein sequence ID" value="KAJ3552600.1"/>
    <property type="molecule type" value="Genomic_DNA"/>
</dbReference>
<gene>
    <name evidence="1" type="ORF">NM688_g4068</name>
</gene>
<comment type="caution">
    <text evidence="1">The sequence shown here is derived from an EMBL/GenBank/DDBJ whole genome shotgun (WGS) entry which is preliminary data.</text>
</comment>
<keyword evidence="2" id="KW-1185">Reference proteome</keyword>
<reference evidence="1" key="1">
    <citation type="submission" date="2022-07" db="EMBL/GenBank/DDBJ databases">
        <title>Genome Sequence of Phlebia brevispora.</title>
        <authorList>
            <person name="Buettner E."/>
        </authorList>
    </citation>
    <scope>NUCLEOTIDE SEQUENCE</scope>
    <source>
        <strain evidence="1">MPL23</strain>
    </source>
</reference>
<name>A0ACC1T3S7_9APHY</name>